<dbReference type="PROSITE" id="PS51371">
    <property type="entry name" value="CBS"/>
    <property type="match status" value="2"/>
</dbReference>
<evidence type="ECO:0000313" key="4">
    <source>
        <dbReference type="EMBL" id="SEM86919.1"/>
    </source>
</evidence>
<feature type="domain" description="CBS" evidence="3">
    <location>
        <begin position="71"/>
        <end position="128"/>
    </location>
</feature>
<dbReference type="Gene3D" id="3.10.580.10">
    <property type="entry name" value="CBS-domain"/>
    <property type="match status" value="1"/>
</dbReference>
<dbReference type="OrthoDB" id="9789996at2"/>
<proteinExistence type="predicted"/>
<accession>A0A1H8BWH7</accession>
<dbReference type="Pfam" id="PF00571">
    <property type="entry name" value="CBS"/>
    <property type="match status" value="2"/>
</dbReference>
<gene>
    <name evidence="4" type="ORF">SAMN05660976_06222</name>
</gene>
<evidence type="ECO:0000256" key="1">
    <source>
        <dbReference type="ARBA" id="ARBA00023122"/>
    </source>
</evidence>
<keyword evidence="5" id="KW-1185">Reference proteome</keyword>
<dbReference type="InterPro" id="IPR000644">
    <property type="entry name" value="CBS_dom"/>
</dbReference>
<sequence>MKVRDVMSAPAVVLVSYASIRDVARHMDYNGVGCVVLLDGQRVVGIVTDRDLALRALAHGVDADLPVREVMTPEPVVTVRPGDDLDVAFQTFRRHAFRRLPVLEEGVVVGMVSVDDLLLQVHQVTADLLRPLASEINEPQSSM</sequence>
<dbReference type="RefSeq" id="WP_055505261.1">
    <property type="nucleotide sequence ID" value="NZ_BBZG01000002.1"/>
</dbReference>
<evidence type="ECO:0000256" key="2">
    <source>
        <dbReference type="PROSITE-ProRule" id="PRU00703"/>
    </source>
</evidence>
<feature type="domain" description="CBS" evidence="3">
    <location>
        <begin position="7"/>
        <end position="65"/>
    </location>
</feature>
<dbReference type="SUPFAM" id="SSF54631">
    <property type="entry name" value="CBS-domain pair"/>
    <property type="match status" value="1"/>
</dbReference>
<evidence type="ECO:0000313" key="5">
    <source>
        <dbReference type="Proteomes" id="UP000198953"/>
    </source>
</evidence>
<dbReference type="EMBL" id="FOBF01000018">
    <property type="protein sequence ID" value="SEM86919.1"/>
    <property type="molecule type" value="Genomic_DNA"/>
</dbReference>
<dbReference type="AlphaFoldDB" id="A0A1H8BWH7"/>
<dbReference type="SMART" id="SM00116">
    <property type="entry name" value="CBS"/>
    <property type="match status" value="2"/>
</dbReference>
<dbReference type="Proteomes" id="UP000198953">
    <property type="component" value="Unassembled WGS sequence"/>
</dbReference>
<reference evidence="4 5" key="1">
    <citation type="submission" date="2016-10" db="EMBL/GenBank/DDBJ databases">
        <authorList>
            <person name="de Groot N.N."/>
        </authorList>
    </citation>
    <scope>NUCLEOTIDE SEQUENCE [LARGE SCALE GENOMIC DNA]</scope>
    <source>
        <strain evidence="4 5">DSM 43357</strain>
    </source>
</reference>
<evidence type="ECO:0000259" key="3">
    <source>
        <dbReference type="PROSITE" id="PS51371"/>
    </source>
</evidence>
<organism evidence="4 5">
    <name type="scientific">Nonomuraea pusilla</name>
    <dbReference type="NCBI Taxonomy" id="46177"/>
    <lineage>
        <taxon>Bacteria</taxon>
        <taxon>Bacillati</taxon>
        <taxon>Actinomycetota</taxon>
        <taxon>Actinomycetes</taxon>
        <taxon>Streptosporangiales</taxon>
        <taxon>Streptosporangiaceae</taxon>
        <taxon>Nonomuraea</taxon>
    </lineage>
</organism>
<keyword evidence="1 2" id="KW-0129">CBS domain</keyword>
<dbReference type="InterPro" id="IPR046342">
    <property type="entry name" value="CBS_dom_sf"/>
</dbReference>
<dbReference type="PANTHER" id="PTHR43080:SF2">
    <property type="entry name" value="CBS DOMAIN-CONTAINING PROTEIN"/>
    <property type="match status" value="1"/>
</dbReference>
<dbReference type="InterPro" id="IPR051257">
    <property type="entry name" value="Diverse_CBS-Domain"/>
</dbReference>
<protein>
    <submittedName>
        <fullName evidence="4">CBS domain-containing protein</fullName>
    </submittedName>
</protein>
<dbReference type="PANTHER" id="PTHR43080">
    <property type="entry name" value="CBS DOMAIN-CONTAINING PROTEIN CBSX3, MITOCHONDRIAL"/>
    <property type="match status" value="1"/>
</dbReference>
<name>A0A1H8BWH7_9ACTN</name>
<dbReference type="STRING" id="46177.SAMN05660976_06222"/>